<evidence type="ECO:0000256" key="1">
    <source>
        <dbReference type="SAM" id="SignalP"/>
    </source>
</evidence>
<protein>
    <recommendedName>
        <fullName evidence="2">Phytase-like domain-containing protein</fullName>
    </recommendedName>
</protein>
<proteinExistence type="predicted"/>
<dbReference type="PIRSF" id="PIRSF031900">
    <property type="entry name" value="UCP031900"/>
    <property type="match status" value="1"/>
</dbReference>
<dbReference type="InterPro" id="IPR014567">
    <property type="entry name" value="UCP031900"/>
</dbReference>
<dbReference type="SUPFAM" id="SSF101898">
    <property type="entry name" value="NHL repeat"/>
    <property type="match status" value="1"/>
</dbReference>
<gene>
    <name evidence="3" type="ORF">SAMN04489859_1007133</name>
</gene>
<evidence type="ECO:0000313" key="3">
    <source>
        <dbReference type="EMBL" id="SEN46955.1"/>
    </source>
</evidence>
<organism evidence="3 4">
    <name type="scientific">Paracoccus alcaliphilus</name>
    <dbReference type="NCBI Taxonomy" id="34002"/>
    <lineage>
        <taxon>Bacteria</taxon>
        <taxon>Pseudomonadati</taxon>
        <taxon>Pseudomonadota</taxon>
        <taxon>Alphaproteobacteria</taxon>
        <taxon>Rhodobacterales</taxon>
        <taxon>Paracoccaceae</taxon>
        <taxon>Paracoccus</taxon>
    </lineage>
</organism>
<evidence type="ECO:0000313" key="4">
    <source>
        <dbReference type="Proteomes" id="UP000199054"/>
    </source>
</evidence>
<dbReference type="RefSeq" id="WP_090611193.1">
    <property type="nucleotide sequence ID" value="NZ_CP067124.1"/>
</dbReference>
<keyword evidence="4" id="KW-1185">Reference proteome</keyword>
<name>A0A1H8GSX8_9RHOB</name>
<feature type="domain" description="Phytase-like" evidence="2">
    <location>
        <begin position="43"/>
        <end position="283"/>
    </location>
</feature>
<dbReference type="Proteomes" id="UP000199054">
    <property type="component" value="Unassembled WGS sequence"/>
</dbReference>
<accession>A0A1H8GSX8</accession>
<keyword evidence="1" id="KW-0732">Signal</keyword>
<dbReference type="InterPro" id="IPR027372">
    <property type="entry name" value="Phytase-like_dom"/>
</dbReference>
<dbReference type="STRING" id="34002.SAMN04489859_1007133"/>
<evidence type="ECO:0000259" key="2">
    <source>
        <dbReference type="Pfam" id="PF13449"/>
    </source>
</evidence>
<dbReference type="AlphaFoldDB" id="A0A1H8GSX8"/>
<feature type="signal peptide" evidence="1">
    <location>
        <begin position="1"/>
        <end position="26"/>
    </location>
</feature>
<dbReference type="EMBL" id="FODE01000007">
    <property type="protein sequence ID" value="SEN46955.1"/>
    <property type="molecule type" value="Genomic_DNA"/>
</dbReference>
<reference evidence="3 4" key="1">
    <citation type="submission" date="2016-10" db="EMBL/GenBank/DDBJ databases">
        <authorList>
            <person name="de Groot N.N."/>
        </authorList>
    </citation>
    <scope>NUCLEOTIDE SEQUENCE [LARGE SCALE GENOMIC DNA]</scope>
    <source>
        <strain evidence="3 4">DSM 8512</strain>
    </source>
</reference>
<dbReference type="Pfam" id="PF13449">
    <property type="entry name" value="Phytase-like"/>
    <property type="match status" value="1"/>
</dbReference>
<feature type="chain" id="PRO_5011691860" description="Phytase-like domain-containing protein" evidence="1">
    <location>
        <begin position="27"/>
        <end position="314"/>
    </location>
</feature>
<dbReference type="OrthoDB" id="9798693at2"/>
<sequence length="314" mass="34643">MPNCRLGTLIATATIILLTAGAPAPAAVLEHVGTFVWREKVSHFGGFSGIEISEDGHGFHALSDRAQLFWGSIDRDAEGRIRGMNIAGRAHLKDSAGVPLKPGFQGDSEGIAIGADGTIWISFEGLNRIAGYADPDAAATRLPRPPRLPELKVNLGFESLAILPDGTLMTMPELSLSPDDPFPVLHFRDDEWSQPYTIRRDGEWRPVGSDYGPDGWFYLLERGFHGILGFSSRVRRMQLTETGPINEEILLETRPLQYDNLEGISAWHDGHGVRLTMISDDNFLFVQRTELVEYRVIEQDPTETAASAPIKPQD</sequence>